<dbReference type="Proteomes" id="UP000572680">
    <property type="component" value="Unassembled WGS sequence"/>
</dbReference>
<evidence type="ECO:0000313" key="1">
    <source>
        <dbReference type="EMBL" id="MBA8956956.1"/>
    </source>
</evidence>
<accession>A0A7W3LZ14</accession>
<proteinExistence type="predicted"/>
<reference evidence="1 2" key="1">
    <citation type="submission" date="2020-08" db="EMBL/GenBank/DDBJ databases">
        <title>Genomic Encyclopedia of Type Strains, Phase IV (KMG-IV): sequencing the most valuable type-strain genomes for metagenomic binning, comparative biology and taxonomic classification.</title>
        <authorList>
            <person name="Goeker M."/>
        </authorList>
    </citation>
    <scope>NUCLEOTIDE SEQUENCE [LARGE SCALE GENOMIC DNA]</scope>
    <source>
        <strain evidence="1 2">DSM 44197</strain>
    </source>
</reference>
<dbReference type="Pfam" id="PF06772">
    <property type="entry name" value="LtrA"/>
    <property type="match status" value="1"/>
</dbReference>
<gene>
    <name evidence="1" type="ORF">HNR61_008646</name>
</gene>
<comment type="caution">
    <text evidence="1">The sequence shown here is derived from an EMBL/GenBank/DDBJ whole genome shotgun (WGS) entry which is preliminary data.</text>
</comment>
<dbReference type="AlphaFoldDB" id="A0A7W3LZ14"/>
<organism evidence="1 2">
    <name type="scientific">Actinomadura namibiensis</name>
    <dbReference type="NCBI Taxonomy" id="182080"/>
    <lineage>
        <taxon>Bacteria</taxon>
        <taxon>Bacillati</taxon>
        <taxon>Actinomycetota</taxon>
        <taxon>Actinomycetes</taxon>
        <taxon>Streptosporangiales</taxon>
        <taxon>Thermomonosporaceae</taxon>
        <taxon>Actinomadura</taxon>
    </lineage>
</organism>
<dbReference type="EMBL" id="JACJIA010000019">
    <property type="protein sequence ID" value="MBA8956956.1"/>
    <property type="molecule type" value="Genomic_DNA"/>
</dbReference>
<dbReference type="InterPro" id="IPR010640">
    <property type="entry name" value="Low_temperature_requirement_A"/>
</dbReference>
<sequence>MSDHVEADPRPWRLRMRPRDPREAHRVATPLELFFDLCFVVAIGANAARLEHSLAEGHLGGGTLSSC</sequence>
<keyword evidence="2" id="KW-1185">Reference proteome</keyword>
<protein>
    <submittedName>
        <fullName evidence="1">Low temperature requirement protein LtrA</fullName>
    </submittedName>
</protein>
<evidence type="ECO:0000313" key="2">
    <source>
        <dbReference type="Proteomes" id="UP000572680"/>
    </source>
</evidence>
<name>A0A7W3LZ14_ACTNM</name>